<dbReference type="InterPro" id="IPR018534">
    <property type="entry name" value="Tet_reg_excision_RteC"/>
</dbReference>
<dbReference type="EMBL" id="JABTCG010000005">
    <property type="protein sequence ID" value="MBD0851883.1"/>
    <property type="molecule type" value="Genomic_DNA"/>
</dbReference>
<gene>
    <name evidence="1" type="ORF">HPE63_14465</name>
</gene>
<dbReference type="Pfam" id="PF09357">
    <property type="entry name" value="RteC"/>
    <property type="match status" value="1"/>
</dbReference>
<reference evidence="1 2" key="1">
    <citation type="submission" date="2020-05" db="EMBL/GenBank/DDBJ databases">
        <title>The draft genome sequence of Maribacter arenosus CAU 1321.</title>
        <authorList>
            <person name="Mu L."/>
        </authorList>
    </citation>
    <scope>NUCLEOTIDE SEQUENCE [LARGE SCALE GENOMIC DNA]</scope>
    <source>
        <strain evidence="1 2">CAU 1321</strain>
    </source>
</reference>
<protein>
    <submittedName>
        <fullName evidence="1">RteC domain-containing protein</fullName>
    </submittedName>
</protein>
<accession>A0ABR7VEU2</accession>
<evidence type="ECO:0000313" key="1">
    <source>
        <dbReference type="EMBL" id="MBD0851883.1"/>
    </source>
</evidence>
<dbReference type="RefSeq" id="WP_188315002.1">
    <property type="nucleotide sequence ID" value="NZ_JABTCG010000005.1"/>
</dbReference>
<name>A0ABR7VEU2_9FLAO</name>
<evidence type="ECO:0000313" key="2">
    <source>
        <dbReference type="Proteomes" id="UP000598350"/>
    </source>
</evidence>
<comment type="caution">
    <text evidence="1">The sequence shown here is derived from an EMBL/GenBank/DDBJ whole genome shotgun (WGS) entry which is preliminary data.</text>
</comment>
<organism evidence="1 2">
    <name type="scientific">Maribacter arenosus</name>
    <dbReference type="NCBI Taxonomy" id="1854708"/>
    <lineage>
        <taxon>Bacteria</taxon>
        <taxon>Pseudomonadati</taxon>
        <taxon>Bacteroidota</taxon>
        <taxon>Flavobacteriia</taxon>
        <taxon>Flavobacteriales</taxon>
        <taxon>Flavobacteriaceae</taxon>
        <taxon>Maribacter</taxon>
    </lineage>
</organism>
<dbReference type="Proteomes" id="UP000598350">
    <property type="component" value="Unassembled WGS sequence"/>
</dbReference>
<keyword evidence="2" id="KW-1185">Reference proteome</keyword>
<proteinExistence type="predicted"/>
<sequence length="276" mass="32988">MERALLSEKLLEELNVLENTISEVIKKCDLSITKCRDLIYRFKKQISSFKFKNTDAEIHFFKYIKQVPLSNLVYYSELRSFEIQFPVGNQDVQKEYIQKKMDKINRFFRYNLDFTQYIEQDKTHLDENYFTRAYFRDVNITYSRHYYRDKDFSTSHDLLLAKLFANKRLIDYLKKRLAKIDSDCPPCDECSESELRWTFSNTAYVELIYALVSVGAVNDGKIEISIIDRALRRVFNHDSGDIYKIYSEIRRRKKSRAKFMEDLTRGLEDRMDSADA</sequence>